<keyword evidence="1" id="KW-0472">Membrane</keyword>
<name>A0ABP8IVX8_9BACT</name>
<dbReference type="EMBL" id="BAABHA010000002">
    <property type="protein sequence ID" value="GAA4375149.1"/>
    <property type="molecule type" value="Genomic_DNA"/>
</dbReference>
<proteinExistence type="predicted"/>
<evidence type="ECO:0008006" key="5">
    <source>
        <dbReference type="Google" id="ProtNLM"/>
    </source>
</evidence>
<evidence type="ECO:0000256" key="1">
    <source>
        <dbReference type="SAM" id="Phobius"/>
    </source>
</evidence>
<keyword evidence="4" id="KW-1185">Reference proteome</keyword>
<keyword evidence="1" id="KW-0812">Transmembrane</keyword>
<feature type="signal peptide" evidence="2">
    <location>
        <begin position="1"/>
        <end position="26"/>
    </location>
</feature>
<comment type="caution">
    <text evidence="3">The sequence shown here is derived from an EMBL/GenBank/DDBJ whole genome shotgun (WGS) entry which is preliminary data.</text>
</comment>
<keyword evidence="1" id="KW-1133">Transmembrane helix</keyword>
<reference evidence="4" key="1">
    <citation type="journal article" date="2019" name="Int. J. Syst. Evol. Microbiol.">
        <title>The Global Catalogue of Microorganisms (GCM) 10K type strain sequencing project: providing services to taxonomists for standard genome sequencing and annotation.</title>
        <authorList>
            <consortium name="The Broad Institute Genomics Platform"/>
            <consortium name="The Broad Institute Genome Sequencing Center for Infectious Disease"/>
            <person name="Wu L."/>
            <person name="Ma J."/>
        </authorList>
    </citation>
    <scope>NUCLEOTIDE SEQUENCE [LARGE SCALE GENOMIC DNA]</scope>
    <source>
        <strain evidence="4">JCM 17924</strain>
    </source>
</reference>
<protein>
    <recommendedName>
        <fullName evidence="5">Secreted protein</fullName>
    </recommendedName>
</protein>
<feature type="transmembrane region" description="Helical" evidence="1">
    <location>
        <begin position="55"/>
        <end position="74"/>
    </location>
</feature>
<organism evidence="3 4">
    <name type="scientific">Hymenobacter koreensis</name>
    <dbReference type="NCBI Taxonomy" id="1084523"/>
    <lineage>
        <taxon>Bacteria</taxon>
        <taxon>Pseudomonadati</taxon>
        <taxon>Bacteroidota</taxon>
        <taxon>Cytophagia</taxon>
        <taxon>Cytophagales</taxon>
        <taxon>Hymenobacteraceae</taxon>
        <taxon>Hymenobacter</taxon>
    </lineage>
</organism>
<keyword evidence="2" id="KW-0732">Signal</keyword>
<gene>
    <name evidence="3" type="ORF">GCM10023186_07520</name>
</gene>
<dbReference type="Proteomes" id="UP001500454">
    <property type="component" value="Unassembled WGS sequence"/>
</dbReference>
<dbReference type="RefSeq" id="WP_345221534.1">
    <property type="nucleotide sequence ID" value="NZ_BAABHA010000002.1"/>
</dbReference>
<evidence type="ECO:0000256" key="2">
    <source>
        <dbReference type="SAM" id="SignalP"/>
    </source>
</evidence>
<evidence type="ECO:0000313" key="4">
    <source>
        <dbReference type="Proteomes" id="UP001500454"/>
    </source>
</evidence>
<evidence type="ECO:0000313" key="3">
    <source>
        <dbReference type="EMBL" id="GAA4375149.1"/>
    </source>
</evidence>
<feature type="chain" id="PRO_5045313542" description="Secreted protein" evidence="2">
    <location>
        <begin position="27"/>
        <end position="87"/>
    </location>
</feature>
<sequence>MKKTFAAVLLGVLALVLSLVPLEAAAQCAMCKTNVESGRTSEEKAYDFSGLNSGILYLMAVPYVLIGSVGYFWYRHNKQQKRQALTR</sequence>
<accession>A0ABP8IVX8</accession>